<evidence type="ECO:0000313" key="1">
    <source>
        <dbReference type="EMBL" id="KAH3779705.1"/>
    </source>
</evidence>
<sequence length="261" mass="29049">MWNSKIFRKASLAIGGIGVVAFQATIAFDANIRVKNSAKSPLTKTRVNLTEGFVYKKSIADEIKTEQASSFWVFPKLWSLGTKGAASWAIRQSDLNGKLKHQRLFVTWSAGLSKERKLGIGLTKSCDDDTFFKDVKFLDFEQLLEADKIEAFEMINIQKGNSNELVVDTGNILIVASMGLKWRALINVEVKESNKKRILVKQPTARTNEASLDTKAASVESFDVKAAITESLETEAHIVEISYKEKMKLAILLLFVILGSK</sequence>
<name>A0A9D4IMC1_DREPO</name>
<gene>
    <name evidence="1" type="ORF">DPMN_157511</name>
</gene>
<evidence type="ECO:0000313" key="2">
    <source>
        <dbReference type="Proteomes" id="UP000828390"/>
    </source>
</evidence>
<reference evidence="1" key="2">
    <citation type="submission" date="2020-11" db="EMBL/GenBank/DDBJ databases">
        <authorList>
            <person name="McCartney M.A."/>
            <person name="Auch B."/>
            <person name="Kono T."/>
            <person name="Mallez S."/>
            <person name="Becker A."/>
            <person name="Gohl D.M."/>
            <person name="Silverstein K.A.T."/>
            <person name="Koren S."/>
            <person name="Bechman K.B."/>
            <person name="Herman A."/>
            <person name="Abrahante J.E."/>
            <person name="Garbe J."/>
        </authorList>
    </citation>
    <scope>NUCLEOTIDE SEQUENCE</scope>
    <source>
        <strain evidence="1">Duluth1</strain>
        <tissue evidence="1">Whole animal</tissue>
    </source>
</reference>
<dbReference type="AlphaFoldDB" id="A0A9D4IMC1"/>
<protein>
    <submittedName>
        <fullName evidence="1">Uncharacterized protein</fullName>
    </submittedName>
</protein>
<keyword evidence="2" id="KW-1185">Reference proteome</keyword>
<dbReference type="EMBL" id="JAIWYP010000008">
    <property type="protein sequence ID" value="KAH3779705.1"/>
    <property type="molecule type" value="Genomic_DNA"/>
</dbReference>
<dbReference type="Proteomes" id="UP000828390">
    <property type="component" value="Unassembled WGS sequence"/>
</dbReference>
<reference evidence="1" key="1">
    <citation type="journal article" date="2019" name="bioRxiv">
        <title>The Genome of the Zebra Mussel, Dreissena polymorpha: A Resource for Invasive Species Research.</title>
        <authorList>
            <person name="McCartney M.A."/>
            <person name="Auch B."/>
            <person name="Kono T."/>
            <person name="Mallez S."/>
            <person name="Zhang Y."/>
            <person name="Obille A."/>
            <person name="Becker A."/>
            <person name="Abrahante J.E."/>
            <person name="Garbe J."/>
            <person name="Badalamenti J.P."/>
            <person name="Herman A."/>
            <person name="Mangelson H."/>
            <person name="Liachko I."/>
            <person name="Sullivan S."/>
            <person name="Sone E.D."/>
            <person name="Koren S."/>
            <person name="Silverstein K.A.T."/>
            <person name="Beckman K.B."/>
            <person name="Gohl D.M."/>
        </authorList>
    </citation>
    <scope>NUCLEOTIDE SEQUENCE</scope>
    <source>
        <strain evidence="1">Duluth1</strain>
        <tissue evidence="1">Whole animal</tissue>
    </source>
</reference>
<organism evidence="1 2">
    <name type="scientific">Dreissena polymorpha</name>
    <name type="common">Zebra mussel</name>
    <name type="synonym">Mytilus polymorpha</name>
    <dbReference type="NCBI Taxonomy" id="45954"/>
    <lineage>
        <taxon>Eukaryota</taxon>
        <taxon>Metazoa</taxon>
        <taxon>Spiralia</taxon>
        <taxon>Lophotrochozoa</taxon>
        <taxon>Mollusca</taxon>
        <taxon>Bivalvia</taxon>
        <taxon>Autobranchia</taxon>
        <taxon>Heteroconchia</taxon>
        <taxon>Euheterodonta</taxon>
        <taxon>Imparidentia</taxon>
        <taxon>Neoheterodontei</taxon>
        <taxon>Myida</taxon>
        <taxon>Dreissenoidea</taxon>
        <taxon>Dreissenidae</taxon>
        <taxon>Dreissena</taxon>
    </lineage>
</organism>
<proteinExistence type="predicted"/>
<accession>A0A9D4IMC1</accession>
<comment type="caution">
    <text evidence="1">The sequence shown here is derived from an EMBL/GenBank/DDBJ whole genome shotgun (WGS) entry which is preliminary data.</text>
</comment>